<keyword evidence="1" id="KW-0472">Membrane</keyword>
<feature type="transmembrane region" description="Helical" evidence="1">
    <location>
        <begin position="92"/>
        <end position="111"/>
    </location>
</feature>
<feature type="domain" description="Photosynthesis system II assembly factor Ycf48/Hcf136-like" evidence="2">
    <location>
        <begin position="3"/>
        <end position="90"/>
    </location>
</feature>
<dbReference type="PANTHER" id="PTHR47199:SF2">
    <property type="entry name" value="PHOTOSYSTEM II STABILITY_ASSEMBLY FACTOR HCF136, CHLOROPLASTIC"/>
    <property type="match status" value="1"/>
</dbReference>
<dbReference type="PANTHER" id="PTHR47199">
    <property type="entry name" value="PHOTOSYSTEM II STABILITY/ASSEMBLY FACTOR HCF136, CHLOROPLASTIC"/>
    <property type="match status" value="1"/>
</dbReference>
<organism evidence="3">
    <name type="scientific">Rhizophora mucronata</name>
    <name type="common">Asiatic mangrove</name>
    <dbReference type="NCBI Taxonomy" id="61149"/>
    <lineage>
        <taxon>Eukaryota</taxon>
        <taxon>Viridiplantae</taxon>
        <taxon>Streptophyta</taxon>
        <taxon>Embryophyta</taxon>
        <taxon>Tracheophyta</taxon>
        <taxon>Spermatophyta</taxon>
        <taxon>Magnoliopsida</taxon>
        <taxon>eudicotyledons</taxon>
        <taxon>Gunneridae</taxon>
        <taxon>Pentapetalae</taxon>
        <taxon>rosids</taxon>
        <taxon>fabids</taxon>
        <taxon>Malpighiales</taxon>
        <taxon>Rhizophoraceae</taxon>
        <taxon>Rhizophora</taxon>
    </lineage>
</organism>
<name>A0A2P2KVK8_RHIMU</name>
<proteinExistence type="predicted"/>
<protein>
    <recommendedName>
        <fullName evidence="2">Photosynthesis system II assembly factor Ycf48/Hcf136-like domain-containing protein</fullName>
    </recommendedName>
</protein>
<dbReference type="SUPFAM" id="SSF110296">
    <property type="entry name" value="Oligoxyloglucan reducing end-specific cellobiohydrolase"/>
    <property type="match status" value="1"/>
</dbReference>
<sequence>MVYIKATGEKSAEMVTDQGAIYVTSNKGYNWRAAVQETVSATLNRTVSSGISGASYYTGTFNSVNRSPDGRYVAVSSRGNFYLTWEPGQVRVASLLVSIILISTYFGYIYWKDPLAHVCPKFQSSGFGPGDHLQCIKNLEAFLK</sequence>
<evidence type="ECO:0000313" key="3">
    <source>
        <dbReference type="EMBL" id="MBX09728.1"/>
    </source>
</evidence>
<evidence type="ECO:0000259" key="2">
    <source>
        <dbReference type="Pfam" id="PF14870"/>
    </source>
</evidence>
<dbReference type="Pfam" id="PF14870">
    <property type="entry name" value="PSII_BNR"/>
    <property type="match status" value="1"/>
</dbReference>
<reference evidence="3" key="1">
    <citation type="submission" date="2018-02" db="EMBL/GenBank/DDBJ databases">
        <title>Rhizophora mucronata_Transcriptome.</title>
        <authorList>
            <person name="Meera S.P."/>
            <person name="Sreeshan A."/>
            <person name="Augustine A."/>
        </authorList>
    </citation>
    <scope>NUCLEOTIDE SEQUENCE</scope>
    <source>
        <tissue evidence="3">Leaf</tissue>
    </source>
</reference>
<evidence type="ECO:0000256" key="1">
    <source>
        <dbReference type="SAM" id="Phobius"/>
    </source>
</evidence>
<dbReference type="EMBL" id="GGEC01029244">
    <property type="protein sequence ID" value="MBX09728.1"/>
    <property type="molecule type" value="Transcribed_RNA"/>
</dbReference>
<dbReference type="AlphaFoldDB" id="A0A2P2KVK8"/>
<accession>A0A2P2KVK8</accession>
<keyword evidence="1" id="KW-0812">Transmembrane</keyword>
<dbReference type="InterPro" id="IPR028203">
    <property type="entry name" value="PSII_CF48-like_dom"/>
</dbReference>
<keyword evidence="1" id="KW-1133">Transmembrane helix</keyword>